<protein>
    <submittedName>
        <fullName evidence="2">DUF2284 domain-containing protein</fullName>
    </submittedName>
</protein>
<evidence type="ECO:0000313" key="1">
    <source>
        <dbReference type="Proteomes" id="UP000036681"/>
    </source>
</evidence>
<organism evidence="1 2">
    <name type="scientific">Ascaris lumbricoides</name>
    <name type="common">Giant roundworm</name>
    <dbReference type="NCBI Taxonomy" id="6252"/>
    <lineage>
        <taxon>Eukaryota</taxon>
        <taxon>Metazoa</taxon>
        <taxon>Ecdysozoa</taxon>
        <taxon>Nematoda</taxon>
        <taxon>Chromadorea</taxon>
        <taxon>Rhabditida</taxon>
        <taxon>Spirurina</taxon>
        <taxon>Ascaridomorpha</taxon>
        <taxon>Ascaridoidea</taxon>
        <taxon>Ascarididae</taxon>
        <taxon>Ascaris</taxon>
    </lineage>
</organism>
<dbReference type="WBParaSite" id="ALUE_0001384601-mRNA-1">
    <property type="protein sequence ID" value="ALUE_0001384601-mRNA-1"/>
    <property type="gene ID" value="ALUE_0001384601"/>
</dbReference>
<dbReference type="Proteomes" id="UP000036681">
    <property type="component" value="Unplaced"/>
</dbReference>
<reference evidence="2" key="1">
    <citation type="submission" date="2017-02" db="UniProtKB">
        <authorList>
            <consortium name="WormBaseParasite"/>
        </authorList>
    </citation>
    <scope>IDENTIFICATION</scope>
</reference>
<sequence>MLEQTLAAKKIALGRMDVVTNNLRMLAYGTYRPVMRSRSFVDCEYCRSNLCRGNELRTYLQEARQIGVSYFSVRFILRVSFF</sequence>
<accession>A0A0M3I8X3</accession>
<proteinExistence type="predicted"/>
<evidence type="ECO:0000313" key="2">
    <source>
        <dbReference type="WBParaSite" id="ALUE_0001384601-mRNA-1"/>
    </source>
</evidence>
<dbReference type="AlphaFoldDB" id="A0A0M3I8X3"/>
<name>A0A0M3I8X3_ASCLU</name>
<keyword evidence="1" id="KW-1185">Reference proteome</keyword>